<organism evidence="3 4">
    <name type="scientific">Pelagicoccus enzymogenes</name>
    <dbReference type="NCBI Taxonomy" id="2773457"/>
    <lineage>
        <taxon>Bacteria</taxon>
        <taxon>Pseudomonadati</taxon>
        <taxon>Verrucomicrobiota</taxon>
        <taxon>Opitutia</taxon>
        <taxon>Puniceicoccales</taxon>
        <taxon>Pelagicoccaceae</taxon>
        <taxon>Pelagicoccus</taxon>
    </lineage>
</organism>
<evidence type="ECO:0000259" key="2">
    <source>
        <dbReference type="PROSITE" id="PS51662"/>
    </source>
</evidence>
<evidence type="ECO:0000313" key="4">
    <source>
        <dbReference type="Proteomes" id="UP000622317"/>
    </source>
</evidence>
<dbReference type="Gene3D" id="2.120.10.30">
    <property type="entry name" value="TolB, C-terminal domain"/>
    <property type="match status" value="1"/>
</dbReference>
<dbReference type="Pfam" id="PF02333">
    <property type="entry name" value="Phytase"/>
    <property type="match status" value="1"/>
</dbReference>
<feature type="signal peptide" evidence="1">
    <location>
        <begin position="1"/>
        <end position="20"/>
    </location>
</feature>
<keyword evidence="1" id="KW-0732">Signal</keyword>
<protein>
    <submittedName>
        <fullName evidence="3">Phytase</fullName>
    </submittedName>
</protein>
<dbReference type="InterPro" id="IPR050952">
    <property type="entry name" value="TRIM-NHL_E3_ligases"/>
</dbReference>
<accession>A0A927F7C3</accession>
<dbReference type="PROSITE" id="PS51662">
    <property type="entry name" value="BP_PHYTASE"/>
    <property type="match status" value="1"/>
</dbReference>
<dbReference type="EMBL" id="JACYFG010000007">
    <property type="protein sequence ID" value="MBD5779305.1"/>
    <property type="molecule type" value="Genomic_DNA"/>
</dbReference>
<feature type="domain" description="BPP" evidence="2">
    <location>
        <begin position="17"/>
        <end position="343"/>
    </location>
</feature>
<reference evidence="3" key="1">
    <citation type="submission" date="2020-09" db="EMBL/GenBank/DDBJ databases">
        <title>Pelagicoccus enzymogenes sp. nov. with an EPS production, isolated from marine sediment.</title>
        <authorList>
            <person name="Feng X."/>
        </authorList>
    </citation>
    <scope>NUCLEOTIDE SEQUENCE</scope>
    <source>
        <strain evidence="3">NFK12</strain>
    </source>
</reference>
<dbReference type="InterPro" id="IPR011042">
    <property type="entry name" value="6-blade_b-propeller_TolB-like"/>
</dbReference>
<sequence length="349" mass="38828">MIKKLVLVSACFCLLAASKAEENKVVVKEVFFTTDQSRENIDSPAVWHAADGRNLLFATSKAGHSVNVFDAENGAMVQRLGGLGSELGQFSRPNGVWVVDDYMLVVERDNRRVQVVYLPTMVGIATFGEEQLGKPYGLYVQPLGGGEYAVYVADNYETADEEIPADRDLNHRINRYLLETAGSTADAEWETAFGATSGDGRLYVVESVFGDPVHNRLLVAEELEDDSKGRQVKVYDLDGQFTGKTFGKGIFKNQVEGIALYEVSAKAGYWIVTDQGKIENWFHVFDRESLEYRGSFSGERTLNTDGIWLSQKATPRYPHGLFYACDNDRAISAFDLGEVLKRLGLKTRE</sequence>
<dbReference type="PANTHER" id="PTHR24104">
    <property type="entry name" value="E3 UBIQUITIN-PROTEIN LIGASE NHLRC1-RELATED"/>
    <property type="match status" value="1"/>
</dbReference>
<gene>
    <name evidence="3" type="ORF">IEN85_07350</name>
</gene>
<dbReference type="RefSeq" id="WP_191616438.1">
    <property type="nucleotide sequence ID" value="NZ_JACYFG010000007.1"/>
</dbReference>
<dbReference type="GO" id="GO:0016158">
    <property type="term" value="F:inositol hexakisphosphate 3-phosphatase activity"/>
    <property type="evidence" value="ECO:0007669"/>
    <property type="project" value="InterPro"/>
</dbReference>
<keyword evidence="4" id="KW-1185">Reference proteome</keyword>
<proteinExistence type="predicted"/>
<dbReference type="AlphaFoldDB" id="A0A927F7C3"/>
<dbReference type="Proteomes" id="UP000622317">
    <property type="component" value="Unassembled WGS sequence"/>
</dbReference>
<comment type="caution">
    <text evidence="3">The sequence shown here is derived from an EMBL/GenBank/DDBJ whole genome shotgun (WGS) entry which is preliminary data.</text>
</comment>
<name>A0A927F7C3_9BACT</name>
<dbReference type="GO" id="GO:0008270">
    <property type="term" value="F:zinc ion binding"/>
    <property type="evidence" value="ECO:0007669"/>
    <property type="project" value="UniProtKB-KW"/>
</dbReference>
<evidence type="ECO:0000313" key="3">
    <source>
        <dbReference type="EMBL" id="MBD5779305.1"/>
    </source>
</evidence>
<evidence type="ECO:0000256" key="1">
    <source>
        <dbReference type="SAM" id="SignalP"/>
    </source>
</evidence>
<dbReference type="InterPro" id="IPR003431">
    <property type="entry name" value="B-propeller_Phytase"/>
</dbReference>
<dbReference type="PANTHER" id="PTHR24104:SF25">
    <property type="entry name" value="PROTEIN LIN-41"/>
    <property type="match status" value="1"/>
</dbReference>
<dbReference type="SUPFAM" id="SSF50956">
    <property type="entry name" value="Thermostable phytase (3-phytase)"/>
    <property type="match status" value="1"/>
</dbReference>
<feature type="chain" id="PRO_5037312223" evidence="1">
    <location>
        <begin position="21"/>
        <end position="349"/>
    </location>
</feature>